<dbReference type="InterPro" id="IPR007831">
    <property type="entry name" value="T2SS_GspE_N"/>
</dbReference>
<feature type="compositionally biased region" description="Low complexity" evidence="1">
    <location>
        <begin position="145"/>
        <end position="155"/>
    </location>
</feature>
<dbReference type="AlphaFoldDB" id="A0A2L0EQ03"/>
<dbReference type="EMBL" id="CP012673">
    <property type="protein sequence ID" value="AUX41393.1"/>
    <property type="molecule type" value="Genomic_DNA"/>
</dbReference>
<gene>
    <name evidence="3" type="ORF">SOCE26_028050</name>
</gene>
<accession>A0A2L0EQ03</accession>
<dbReference type="Gene3D" id="3.30.300.160">
    <property type="entry name" value="Type II secretion system, protein E, N-terminal domain"/>
    <property type="match status" value="1"/>
</dbReference>
<sequence>MITQEALERTLELQRTDGRRLGTLLVEQGLINETQLTQILSHQLAVPWVSLLHIEFSRQLLNLVPHDVAERYCLVPIYVRHVRNQGETLYVAMDDPTNEDGMKECMAYSGLPVRAMIAPPSDIRNAIRVYYGARARSAPPPAPAPRAQASEPASRGRPLDPPPSSELPGGPDTARHAEEVTSTPEPLLLTRPAARAGARHEDVTPAIEASEVDDAETASVHDEIQGWEAPRPAEPPVEREVRSRPEERVIRGRPDERARPTLKVAPSPELLAAAQSERRKTLRPSAVPPPLPSSPGEAPPSAASVEPSPTPSSPAAALLGAVLGRAAAARRAAAAEPAPEPAPEPAADYRDEPPSEREVRNIPAPQGRGRRRMVSLTLLDGTTITLPARGSKAQQAQQQRQASAPAPSSRSVAQSEPPPAAAADDGGLTARDLVSALRAVSHGADASEILGNNVRWEAMFAALLSLLLKKHLIADWEFVDELKKI</sequence>
<reference evidence="3 4" key="1">
    <citation type="submission" date="2015-09" db="EMBL/GenBank/DDBJ databases">
        <title>Sorangium comparison.</title>
        <authorList>
            <person name="Zaburannyi N."/>
            <person name="Bunk B."/>
            <person name="Overmann J."/>
            <person name="Mueller R."/>
        </authorList>
    </citation>
    <scope>NUCLEOTIDE SEQUENCE [LARGE SCALE GENOMIC DNA]</scope>
    <source>
        <strain evidence="3 4">So ce26</strain>
    </source>
</reference>
<dbReference type="RefSeq" id="WP_104979601.1">
    <property type="nucleotide sequence ID" value="NZ_CP012673.1"/>
</dbReference>
<feature type="compositionally biased region" description="Basic and acidic residues" evidence="1">
    <location>
        <begin position="347"/>
        <end position="360"/>
    </location>
</feature>
<feature type="compositionally biased region" description="Low complexity" evidence="1">
    <location>
        <begin position="294"/>
        <end position="337"/>
    </location>
</feature>
<dbReference type="SUPFAM" id="SSF160246">
    <property type="entry name" value="EspE N-terminal domain-like"/>
    <property type="match status" value="1"/>
</dbReference>
<name>A0A2L0EQ03_SORCE</name>
<evidence type="ECO:0000259" key="2">
    <source>
        <dbReference type="Pfam" id="PF05157"/>
    </source>
</evidence>
<protein>
    <recommendedName>
        <fullName evidence="2">Type II secretion system protein GspE N-terminal domain-containing protein</fullName>
    </recommendedName>
</protein>
<evidence type="ECO:0000256" key="1">
    <source>
        <dbReference type="SAM" id="MobiDB-lite"/>
    </source>
</evidence>
<feature type="region of interest" description="Disordered" evidence="1">
    <location>
        <begin position="389"/>
        <end position="426"/>
    </location>
</feature>
<feature type="domain" description="Type II secretion system protein GspE N-terminal" evidence="2">
    <location>
        <begin position="45"/>
        <end position="135"/>
    </location>
</feature>
<evidence type="ECO:0000313" key="3">
    <source>
        <dbReference type="EMBL" id="AUX41393.1"/>
    </source>
</evidence>
<organism evidence="3 4">
    <name type="scientific">Sorangium cellulosum</name>
    <name type="common">Polyangium cellulosum</name>
    <dbReference type="NCBI Taxonomy" id="56"/>
    <lineage>
        <taxon>Bacteria</taxon>
        <taxon>Pseudomonadati</taxon>
        <taxon>Myxococcota</taxon>
        <taxon>Polyangia</taxon>
        <taxon>Polyangiales</taxon>
        <taxon>Polyangiaceae</taxon>
        <taxon>Sorangium</taxon>
    </lineage>
</organism>
<feature type="compositionally biased region" description="Low complexity" evidence="1">
    <location>
        <begin position="391"/>
        <end position="415"/>
    </location>
</feature>
<dbReference type="Proteomes" id="UP000238348">
    <property type="component" value="Chromosome"/>
</dbReference>
<feature type="compositionally biased region" description="Basic and acidic residues" evidence="1">
    <location>
        <begin position="236"/>
        <end position="259"/>
    </location>
</feature>
<dbReference type="Pfam" id="PF05157">
    <property type="entry name" value="MshEN"/>
    <property type="match status" value="1"/>
</dbReference>
<proteinExistence type="predicted"/>
<dbReference type="InterPro" id="IPR037257">
    <property type="entry name" value="T2SS_E_N_sf"/>
</dbReference>
<feature type="region of interest" description="Disordered" evidence="1">
    <location>
        <begin position="135"/>
        <end position="373"/>
    </location>
</feature>
<evidence type="ECO:0000313" key="4">
    <source>
        <dbReference type="Proteomes" id="UP000238348"/>
    </source>
</evidence>
<dbReference type="OrthoDB" id="5524135at2"/>